<proteinExistence type="predicted"/>
<evidence type="ECO:0000313" key="1">
    <source>
        <dbReference type="EMBL" id="KAK3290061.1"/>
    </source>
</evidence>
<dbReference type="EMBL" id="LGRX02000005">
    <property type="protein sequence ID" value="KAK3290061.1"/>
    <property type="molecule type" value="Genomic_DNA"/>
</dbReference>
<accession>A0AAE0H6V9</accession>
<keyword evidence="2" id="KW-1185">Reference proteome</keyword>
<organism evidence="1 2">
    <name type="scientific">Cymbomonas tetramitiformis</name>
    <dbReference type="NCBI Taxonomy" id="36881"/>
    <lineage>
        <taxon>Eukaryota</taxon>
        <taxon>Viridiplantae</taxon>
        <taxon>Chlorophyta</taxon>
        <taxon>Pyramimonadophyceae</taxon>
        <taxon>Pyramimonadales</taxon>
        <taxon>Pyramimonadaceae</taxon>
        <taxon>Cymbomonas</taxon>
    </lineage>
</organism>
<comment type="caution">
    <text evidence="1">The sequence shown here is derived from an EMBL/GenBank/DDBJ whole genome shotgun (WGS) entry which is preliminary data.</text>
</comment>
<sequence>MDALYDVTPATTNEKNGKNASAIQLDLRIHSGDRRDADTPPICLPLAIDATHPIVAPLRRYIADRDRVTDAKDDDGERFKSAVMTLEKSADDLASCLSKIRVSPWMKCIPDLDARHVKRRAAVCVTRLHARLLRDHSGRRASYCVMAYNALTFAGEFIAGDLESESVSRLPEFESVTRSHCADAMRMAVEITRCTKSSRLGVGEEAMGPMDIIVCSAFTFAFVKCAMGALSRLLESKPTLFAFFSDDDDTRNSALMQVILYYFLQSMVL</sequence>
<dbReference type="AlphaFoldDB" id="A0AAE0H6V9"/>
<gene>
    <name evidence="1" type="ORF">CYMTET_2529</name>
</gene>
<dbReference type="Proteomes" id="UP001190700">
    <property type="component" value="Unassembled WGS sequence"/>
</dbReference>
<evidence type="ECO:0000313" key="2">
    <source>
        <dbReference type="Proteomes" id="UP001190700"/>
    </source>
</evidence>
<name>A0AAE0H6V9_9CHLO</name>
<reference evidence="1 2" key="1">
    <citation type="journal article" date="2015" name="Genome Biol. Evol.">
        <title>Comparative Genomics of a Bacterivorous Green Alga Reveals Evolutionary Causalities and Consequences of Phago-Mixotrophic Mode of Nutrition.</title>
        <authorList>
            <person name="Burns J.A."/>
            <person name="Paasch A."/>
            <person name="Narechania A."/>
            <person name="Kim E."/>
        </authorList>
    </citation>
    <scope>NUCLEOTIDE SEQUENCE [LARGE SCALE GENOMIC DNA]</scope>
    <source>
        <strain evidence="1 2">PLY_AMNH</strain>
    </source>
</reference>
<protein>
    <submittedName>
        <fullName evidence="1">Uncharacterized protein</fullName>
    </submittedName>
</protein>